<dbReference type="PANTHER" id="PTHR10151:SF120">
    <property type="entry name" value="BIS(5'-ADENOSYL)-TRIPHOSPHATASE"/>
    <property type="match status" value="1"/>
</dbReference>
<reference evidence="3 4" key="1">
    <citation type="submission" date="2020-11" db="EMBL/GenBank/DDBJ databases">
        <title>Kefir isolates.</title>
        <authorList>
            <person name="Marcisauskas S."/>
            <person name="Kim Y."/>
            <person name="Blasche S."/>
        </authorList>
    </citation>
    <scope>NUCLEOTIDE SEQUENCE [LARGE SCALE GENOMIC DNA]</scope>
    <source>
        <strain evidence="3 4">KR</strain>
    </source>
</reference>
<evidence type="ECO:0000313" key="3">
    <source>
        <dbReference type="EMBL" id="KAG0663539.1"/>
    </source>
</evidence>
<feature type="compositionally biased region" description="Polar residues" evidence="1">
    <location>
        <begin position="13"/>
        <end position="30"/>
    </location>
</feature>
<keyword evidence="4" id="KW-1185">Reference proteome</keyword>
<dbReference type="GO" id="GO:0047429">
    <property type="term" value="F:nucleoside triphosphate diphosphatase activity"/>
    <property type="evidence" value="ECO:0007669"/>
    <property type="project" value="TreeGrafter"/>
</dbReference>
<dbReference type="InterPro" id="IPR002591">
    <property type="entry name" value="Phosphodiest/P_Trfase"/>
</dbReference>
<dbReference type="Gene3D" id="3.40.720.10">
    <property type="entry name" value="Alkaline Phosphatase, subunit A"/>
    <property type="match status" value="1"/>
</dbReference>
<dbReference type="PANTHER" id="PTHR10151">
    <property type="entry name" value="ECTONUCLEOTIDE PYROPHOSPHATASE/PHOSPHODIESTERASE"/>
    <property type="match status" value="1"/>
</dbReference>
<evidence type="ECO:0008006" key="5">
    <source>
        <dbReference type="Google" id="ProtNLM"/>
    </source>
</evidence>
<dbReference type="SUPFAM" id="SSF53649">
    <property type="entry name" value="Alkaline phosphatase-like"/>
    <property type="match status" value="1"/>
</dbReference>
<gene>
    <name evidence="3" type="ORF">C6P46_002435</name>
</gene>
<feature type="region of interest" description="Disordered" evidence="1">
    <location>
        <begin position="49"/>
        <end position="87"/>
    </location>
</feature>
<dbReference type="GO" id="GO:0017111">
    <property type="term" value="F:ribonucleoside triphosphate phosphatase activity"/>
    <property type="evidence" value="ECO:0007669"/>
    <property type="project" value="TreeGrafter"/>
</dbReference>
<keyword evidence="2" id="KW-0812">Transmembrane</keyword>
<name>A0A9P6W3D2_RHOMI</name>
<dbReference type="GO" id="GO:0009141">
    <property type="term" value="P:nucleoside triphosphate metabolic process"/>
    <property type="evidence" value="ECO:0007669"/>
    <property type="project" value="TreeGrafter"/>
</dbReference>
<dbReference type="Proteomes" id="UP000777482">
    <property type="component" value="Unassembled WGS sequence"/>
</dbReference>
<protein>
    <recommendedName>
        <fullName evidence="5">Type I phosphodiesterase/nucleotide pyrophosphatase</fullName>
    </recommendedName>
</protein>
<dbReference type="OrthoDB" id="415411at2759"/>
<dbReference type="CDD" id="cd16018">
    <property type="entry name" value="Enpp"/>
    <property type="match status" value="1"/>
</dbReference>
<proteinExistence type="predicted"/>
<evidence type="ECO:0000256" key="1">
    <source>
        <dbReference type="SAM" id="MobiDB-lite"/>
    </source>
</evidence>
<comment type="caution">
    <text evidence="3">The sequence shown here is derived from an EMBL/GenBank/DDBJ whole genome shotgun (WGS) entry which is preliminary data.</text>
</comment>
<sequence length="654" mass="71781">MAPSGLPQYAALPSTSTAALPKISSTPTDEPTSEDLELDVQVYGPEVFAAETDHDGTDGRKGLLSGREKGAEDDEDPEGSLVHASLEQKKRRRSCRQRLSLRMLFFSALFVAVLLFLAALFHPSSPYSNYGSSLLSASTDIYYSGADLAAGVYDPDHAAVAPNPLPTDAVFADIPFAKVGESKDKSGKVPNWAGGDWGDAEAEKDLVGGEGKRWNGTHWFDPTVILISLDGVRTDYLEEGLTPHLLDISRRGIRAEYMRPAFPTLTFPNHWTLLTGLYPSAHGIVANDFYDPAVDKEFVYTEPSKSWDSDWWSGEPLWATAGRNALRSAVLMWPGPPMLKDGSSPTLWYPFVNHSNYHKKVDKVEKWLGEARVNPQNGALAKIYRALTALYAPEVDQAGHRSGPHSHPVDQTLLEMDSFVKGIFDSIDERNLTDIVDVIVVSDHGMAETSDDRLIFLDDILGEDGYKAITHNEGWPSAGLRFAGGADETEMLDRLQTAASKPDSGFSCYTSETMPERWHFTGHERIAPIYCVPEVGWAITDRQEFEVTMGGQYKIKGNHGYDNSDPSMHAIFVAHGPFANAVKAQSRSASLRSRQAAGSIASDGHTHVIPGFDNVEVYDLVAGLLRIPVEKRAQNNGTSGFWDQYIDFAALARD</sequence>
<dbReference type="Pfam" id="PF01663">
    <property type="entry name" value="Phosphodiest"/>
    <property type="match status" value="1"/>
</dbReference>
<keyword evidence="2" id="KW-0472">Membrane</keyword>
<accession>A0A9P6W3D2</accession>
<feature type="region of interest" description="Disordered" evidence="1">
    <location>
        <begin position="1"/>
        <end position="37"/>
    </location>
</feature>
<feature type="transmembrane region" description="Helical" evidence="2">
    <location>
        <begin position="99"/>
        <end position="121"/>
    </location>
</feature>
<dbReference type="InterPro" id="IPR017850">
    <property type="entry name" value="Alkaline_phosphatase_core_sf"/>
</dbReference>
<feature type="compositionally biased region" description="Basic and acidic residues" evidence="1">
    <location>
        <begin position="51"/>
        <end position="70"/>
    </location>
</feature>
<evidence type="ECO:0000256" key="2">
    <source>
        <dbReference type="SAM" id="Phobius"/>
    </source>
</evidence>
<dbReference type="EMBL" id="PUHQ01000019">
    <property type="protein sequence ID" value="KAG0663539.1"/>
    <property type="molecule type" value="Genomic_DNA"/>
</dbReference>
<keyword evidence="2" id="KW-1133">Transmembrane helix</keyword>
<dbReference type="AlphaFoldDB" id="A0A9P6W3D2"/>
<organism evidence="3 4">
    <name type="scientific">Rhodotorula mucilaginosa</name>
    <name type="common">Yeast</name>
    <name type="synonym">Rhodotorula rubra</name>
    <dbReference type="NCBI Taxonomy" id="5537"/>
    <lineage>
        <taxon>Eukaryota</taxon>
        <taxon>Fungi</taxon>
        <taxon>Dikarya</taxon>
        <taxon>Basidiomycota</taxon>
        <taxon>Pucciniomycotina</taxon>
        <taxon>Microbotryomycetes</taxon>
        <taxon>Sporidiobolales</taxon>
        <taxon>Sporidiobolaceae</taxon>
        <taxon>Rhodotorula</taxon>
    </lineage>
</organism>
<evidence type="ECO:0000313" key="4">
    <source>
        <dbReference type="Proteomes" id="UP000777482"/>
    </source>
</evidence>